<organism evidence="3 4">
    <name type="scientific">Billgrantia pellis</name>
    <dbReference type="NCBI Taxonomy" id="2606936"/>
    <lineage>
        <taxon>Bacteria</taxon>
        <taxon>Pseudomonadati</taxon>
        <taxon>Pseudomonadota</taxon>
        <taxon>Gammaproteobacteria</taxon>
        <taxon>Oceanospirillales</taxon>
        <taxon>Halomonadaceae</taxon>
        <taxon>Billgrantia</taxon>
    </lineage>
</organism>
<sequence>MIRFTSLLLIAWLGMNAIAAGDNAKSRGVMPVEKNSNQIEILFDGEPGTRFVATLTIHRDGEIETHELEEAVPSQYRYQGEALEASVRQTSPEGGLTVEVRKGGNVSRSSSSGEHSRLRLQVR</sequence>
<comment type="caution">
    <text evidence="3">The sequence shown here is derived from an EMBL/GenBank/DDBJ whole genome shotgun (WGS) entry which is preliminary data.</text>
</comment>
<accession>A0A7V7FXG1</accession>
<name>A0A7V7FXG1_9GAMM</name>
<dbReference type="EMBL" id="VTPY01000006">
    <property type="protein sequence ID" value="KAA0010680.1"/>
    <property type="molecule type" value="Genomic_DNA"/>
</dbReference>
<keyword evidence="2" id="KW-0732">Signal</keyword>
<protein>
    <submittedName>
        <fullName evidence="3">Uncharacterized protein</fullName>
    </submittedName>
</protein>
<evidence type="ECO:0000256" key="1">
    <source>
        <dbReference type="SAM" id="MobiDB-lite"/>
    </source>
</evidence>
<dbReference type="Proteomes" id="UP000486760">
    <property type="component" value="Unassembled WGS sequence"/>
</dbReference>
<gene>
    <name evidence="3" type="ORF">F0A17_15785</name>
</gene>
<evidence type="ECO:0000256" key="2">
    <source>
        <dbReference type="SAM" id="SignalP"/>
    </source>
</evidence>
<dbReference type="RefSeq" id="WP_149329318.1">
    <property type="nucleotide sequence ID" value="NZ_VTPY01000006.1"/>
</dbReference>
<reference evidence="3 4" key="1">
    <citation type="submission" date="2019-08" db="EMBL/GenBank/DDBJ databases">
        <title>Bioinformatics analysis of the strain L3 and L5.</title>
        <authorList>
            <person name="Li X."/>
        </authorList>
    </citation>
    <scope>NUCLEOTIDE SEQUENCE [LARGE SCALE GENOMIC DNA]</scope>
    <source>
        <strain evidence="3 4">L5</strain>
    </source>
</reference>
<keyword evidence="4" id="KW-1185">Reference proteome</keyword>
<evidence type="ECO:0000313" key="3">
    <source>
        <dbReference type="EMBL" id="KAA0010680.1"/>
    </source>
</evidence>
<feature type="region of interest" description="Disordered" evidence="1">
    <location>
        <begin position="86"/>
        <end position="123"/>
    </location>
</feature>
<proteinExistence type="predicted"/>
<dbReference type="AlphaFoldDB" id="A0A7V7FXG1"/>
<feature type="chain" id="PRO_5030724413" evidence="2">
    <location>
        <begin position="20"/>
        <end position="123"/>
    </location>
</feature>
<feature type="compositionally biased region" description="Low complexity" evidence="1">
    <location>
        <begin position="103"/>
        <end position="113"/>
    </location>
</feature>
<evidence type="ECO:0000313" key="4">
    <source>
        <dbReference type="Proteomes" id="UP000486760"/>
    </source>
</evidence>
<feature type="signal peptide" evidence="2">
    <location>
        <begin position="1"/>
        <end position="19"/>
    </location>
</feature>